<feature type="compositionally biased region" description="Low complexity" evidence="1">
    <location>
        <begin position="48"/>
        <end position="68"/>
    </location>
</feature>
<comment type="caution">
    <text evidence="3">The sequence shown here is derived from an EMBL/GenBank/DDBJ whole genome shotgun (WGS) entry which is preliminary data.</text>
</comment>
<evidence type="ECO:0000256" key="1">
    <source>
        <dbReference type="SAM" id="MobiDB-lite"/>
    </source>
</evidence>
<dbReference type="EMBL" id="WEGK01000003">
    <property type="protein sequence ID" value="MQY18928.1"/>
    <property type="molecule type" value="Genomic_DNA"/>
</dbReference>
<keyword evidence="4" id="KW-1185">Reference proteome</keyword>
<feature type="transmembrane region" description="Helical" evidence="2">
    <location>
        <begin position="181"/>
        <end position="201"/>
    </location>
</feature>
<name>A0A7K0CZP8_9NOCA</name>
<dbReference type="Proteomes" id="UP000438448">
    <property type="component" value="Unassembled WGS sequence"/>
</dbReference>
<reference evidence="3 4" key="1">
    <citation type="submission" date="2019-10" db="EMBL/GenBank/DDBJ databases">
        <title>Nocardia macrotermitis sp. nov. and Nocardia aurantia sp. nov., isolated from the gut of fungus growing-termite Macrotermes natalensis.</title>
        <authorList>
            <person name="Benndorf R."/>
            <person name="Schwitalla J."/>
            <person name="Martin K."/>
            <person name="De Beer W."/>
            <person name="Kaster A.-K."/>
            <person name="Vollmers J."/>
            <person name="Poulsen M."/>
            <person name="Beemelmanns C."/>
        </authorList>
    </citation>
    <scope>NUCLEOTIDE SEQUENCE [LARGE SCALE GENOMIC DNA]</scope>
    <source>
        <strain evidence="3 4">RB20</strain>
    </source>
</reference>
<proteinExistence type="predicted"/>
<accession>A0A7K0CZP8</accession>
<feature type="transmembrane region" description="Helical" evidence="2">
    <location>
        <begin position="109"/>
        <end position="127"/>
    </location>
</feature>
<gene>
    <name evidence="3" type="ORF">NRB20_20120</name>
</gene>
<evidence type="ECO:0000256" key="2">
    <source>
        <dbReference type="SAM" id="Phobius"/>
    </source>
</evidence>
<keyword evidence="2" id="KW-0472">Membrane</keyword>
<organism evidence="3 4">
    <name type="scientific">Nocardia macrotermitis</name>
    <dbReference type="NCBI Taxonomy" id="2585198"/>
    <lineage>
        <taxon>Bacteria</taxon>
        <taxon>Bacillati</taxon>
        <taxon>Actinomycetota</taxon>
        <taxon>Actinomycetes</taxon>
        <taxon>Mycobacteriales</taxon>
        <taxon>Nocardiaceae</taxon>
        <taxon>Nocardia</taxon>
    </lineage>
</organism>
<sequence>MLERPEDESRPDGITPAGPGASGDRTSEPVARGGDAGRSDTEDVVPQENSAESGAAAEPEAGADTAPESSDSQSNEEQMNPEQTQVFESYHDDLEAVERKIAGEIDPGYRAMVVAAAVFVLLLTLILPHTGHTRGMDILLFDHTAVADHIGLPSRVFQWFVLIFGIGFSSLALLTRRWALAWIAVAGSAVGSVFGVLSIWHRQTPELGNYHGAGPSFGLILGAIAMIVLTFHWLKVVWSRTAVQLEAEEQRRLAAAEEEERSRRWLRGEDDADTGK</sequence>
<evidence type="ECO:0000313" key="4">
    <source>
        <dbReference type="Proteomes" id="UP000438448"/>
    </source>
</evidence>
<keyword evidence="2" id="KW-0812">Transmembrane</keyword>
<feature type="transmembrane region" description="Helical" evidence="2">
    <location>
        <begin position="213"/>
        <end position="234"/>
    </location>
</feature>
<feature type="transmembrane region" description="Helical" evidence="2">
    <location>
        <begin position="156"/>
        <end position="174"/>
    </location>
</feature>
<feature type="compositionally biased region" description="Basic and acidic residues" evidence="1">
    <location>
        <begin position="1"/>
        <end position="11"/>
    </location>
</feature>
<dbReference type="AlphaFoldDB" id="A0A7K0CZP8"/>
<feature type="region of interest" description="Disordered" evidence="1">
    <location>
        <begin position="1"/>
        <end position="82"/>
    </location>
</feature>
<evidence type="ECO:0008006" key="5">
    <source>
        <dbReference type="Google" id="ProtNLM"/>
    </source>
</evidence>
<feature type="compositionally biased region" description="Polar residues" evidence="1">
    <location>
        <begin position="69"/>
        <end position="82"/>
    </location>
</feature>
<protein>
    <recommendedName>
        <fullName evidence="5">Transmembrane protein</fullName>
    </recommendedName>
</protein>
<keyword evidence="2" id="KW-1133">Transmembrane helix</keyword>
<evidence type="ECO:0000313" key="3">
    <source>
        <dbReference type="EMBL" id="MQY18928.1"/>
    </source>
</evidence>